<sequence length="559" mass="64710">MYMFILIFFLILVLSGIHKMYLYLSAKKLSFFLGIDKQISSFFISKYFYDFLYNWYFISIEKNFLIIGPKGSGKTSLVYLWGGYMNIFLLEILFLRKILSRSNRILKFLSFYINKLKFSEKLVIFFNNIDLMNFNKIMDITNKISLKVSGSCNYCLNANILIPKTTYPILVGCYSVLIFPKIYLNCLKNFLIISISSLNVKQKILFFINIIGNLTVSVKNLIELILMLGNAHFINDILHVIKLVINISIKRLIFIFFKNLPFKKASEIHLCITEEDLQLAVCLIKNPNSTNIKDQHAPELCSFSYIDKVASEVRERTYKIRALLFEKTLNTKFFNSSASILLIGPPGCGKTFIGKKIAMDFKLSYMYIKTPQILSKYVGEAEKYLNKIFLEAGRNNPSLLFFDEIDAIAISRNLENGNNNKIVQQLLLELDELNFFKKIFIVGATNLIEVIDLAILRKGRFNKKFLIPFPSNKNKINIIRNQTSNKFLSNCLDLKIVTNKYFSIHVSSADIKELLNQTINTGIFKYKIYCKMIYKNKIFIVVKNNINITKITILINILI</sequence>
<dbReference type="SUPFAM" id="SSF52540">
    <property type="entry name" value="P-loop containing nucleoside triphosphate hydrolases"/>
    <property type="match status" value="2"/>
</dbReference>
<dbReference type="GO" id="GO:0042254">
    <property type="term" value="P:ribosome biogenesis"/>
    <property type="evidence" value="ECO:0007669"/>
    <property type="project" value="TreeGrafter"/>
</dbReference>
<dbReference type="PANTHER" id="PTHR23077">
    <property type="entry name" value="AAA-FAMILY ATPASE"/>
    <property type="match status" value="1"/>
</dbReference>
<dbReference type="Pfam" id="PF00004">
    <property type="entry name" value="AAA"/>
    <property type="match status" value="1"/>
</dbReference>
<keyword evidence="4" id="KW-0812">Transmembrane</keyword>
<dbReference type="InterPro" id="IPR003593">
    <property type="entry name" value="AAA+_ATPase"/>
</dbReference>
<evidence type="ECO:0000313" key="7">
    <source>
        <dbReference type="Proteomes" id="UP000243670"/>
    </source>
</evidence>
<protein>
    <submittedName>
        <fullName evidence="6">Cell division control protein 48</fullName>
    </submittedName>
</protein>
<organism evidence="6 7">
    <name type="scientific">Lotharella oceanica</name>
    <dbReference type="NCBI Taxonomy" id="641309"/>
    <lineage>
        <taxon>Eukaryota</taxon>
        <taxon>Sar</taxon>
        <taxon>Rhizaria</taxon>
        <taxon>Cercozoa</taxon>
        <taxon>Chlorarachniophyceae</taxon>
        <taxon>Lotharella</taxon>
    </lineage>
</organism>
<feature type="transmembrane region" description="Helical" evidence="4">
    <location>
        <begin position="78"/>
        <end position="95"/>
    </location>
</feature>
<keyword evidence="2 3" id="KW-0067">ATP-binding</keyword>
<dbReference type="SMART" id="SM00382">
    <property type="entry name" value="AAA"/>
    <property type="match status" value="1"/>
</dbReference>
<name>A0A060DGH2_9EUKA</name>
<dbReference type="Gene3D" id="3.40.50.300">
    <property type="entry name" value="P-loop containing nucleotide triphosphate hydrolases"/>
    <property type="match status" value="1"/>
</dbReference>
<dbReference type="PANTHER" id="PTHR23077:SF171">
    <property type="entry name" value="NUCLEAR VALOSIN-CONTAINING PROTEIN-LIKE"/>
    <property type="match status" value="1"/>
</dbReference>
<evidence type="ECO:0000313" key="6">
    <source>
        <dbReference type="EMBL" id="AIB09629.1"/>
    </source>
</evidence>
<feature type="domain" description="AAA+ ATPase" evidence="5">
    <location>
        <begin position="336"/>
        <end position="471"/>
    </location>
</feature>
<comment type="similarity">
    <text evidence="3">Belongs to the AAA ATPase family.</text>
</comment>
<dbReference type="GO" id="GO:0051301">
    <property type="term" value="P:cell division"/>
    <property type="evidence" value="ECO:0007669"/>
    <property type="project" value="UniProtKB-KW"/>
</dbReference>
<dbReference type="GO" id="GO:0005524">
    <property type="term" value="F:ATP binding"/>
    <property type="evidence" value="ECO:0007669"/>
    <property type="project" value="UniProtKB-KW"/>
</dbReference>
<dbReference type="GO" id="GO:0003723">
    <property type="term" value="F:RNA binding"/>
    <property type="evidence" value="ECO:0007669"/>
    <property type="project" value="TreeGrafter"/>
</dbReference>
<evidence type="ECO:0000256" key="3">
    <source>
        <dbReference type="RuleBase" id="RU003651"/>
    </source>
</evidence>
<keyword evidence="4" id="KW-1133">Transmembrane helix</keyword>
<dbReference type="AlphaFoldDB" id="A0A060DGH2"/>
<evidence type="ECO:0000256" key="4">
    <source>
        <dbReference type="SAM" id="Phobius"/>
    </source>
</evidence>
<accession>A0A060DGH2</accession>
<dbReference type="Gene3D" id="1.10.8.60">
    <property type="match status" value="1"/>
</dbReference>
<dbReference type="InterPro" id="IPR003959">
    <property type="entry name" value="ATPase_AAA_core"/>
</dbReference>
<keyword evidence="6" id="KW-0542">Nucleomorph</keyword>
<evidence type="ECO:0000256" key="1">
    <source>
        <dbReference type="ARBA" id="ARBA00022741"/>
    </source>
</evidence>
<keyword evidence="1 3" id="KW-0547">Nucleotide-binding</keyword>
<dbReference type="EMBL" id="CP006627">
    <property type="protein sequence ID" value="AIB09629.1"/>
    <property type="molecule type" value="Genomic_DNA"/>
</dbReference>
<keyword evidence="4" id="KW-0472">Membrane</keyword>
<dbReference type="InterPro" id="IPR003960">
    <property type="entry name" value="ATPase_AAA_CS"/>
</dbReference>
<reference evidence="6 7" key="1">
    <citation type="journal article" date="2014" name="BMC Genomics">
        <title>Nucleomorph and plastid genome sequences of the chlorarachniophyte Lotharella oceanica: convergent reductive evolution and frequent recombination in nucleomorph-bearing algae.</title>
        <authorList>
            <person name="Tanifuji G."/>
            <person name="Onodera N.T."/>
            <person name="Brown M.W."/>
            <person name="Curtis B.A."/>
            <person name="Roger A.J."/>
            <person name="Ka-Shu Wong G."/>
            <person name="Melkonian M."/>
            <person name="Archibald J.M."/>
        </authorList>
    </citation>
    <scope>NUCLEOTIDE SEQUENCE [LARGE SCALE GENOMIC DNA]</scope>
    <source>
        <strain evidence="6 7">CCMP622</strain>
    </source>
</reference>
<dbReference type="GO" id="GO:0016887">
    <property type="term" value="F:ATP hydrolysis activity"/>
    <property type="evidence" value="ECO:0007669"/>
    <property type="project" value="InterPro"/>
</dbReference>
<dbReference type="GO" id="GO:1990275">
    <property type="term" value="F:preribosome binding"/>
    <property type="evidence" value="ECO:0007669"/>
    <property type="project" value="TreeGrafter"/>
</dbReference>
<dbReference type="InterPro" id="IPR050168">
    <property type="entry name" value="AAA_ATPase_domain"/>
</dbReference>
<proteinExistence type="inferred from homology"/>
<gene>
    <name evidence="6" type="primary">cdc48</name>
    <name evidence="6" type="ORF">M951_chr1150</name>
</gene>
<evidence type="ECO:0000259" key="5">
    <source>
        <dbReference type="SMART" id="SM00382"/>
    </source>
</evidence>
<dbReference type="PROSITE" id="PS00674">
    <property type="entry name" value="AAA"/>
    <property type="match status" value="1"/>
</dbReference>
<dbReference type="InterPro" id="IPR027417">
    <property type="entry name" value="P-loop_NTPase"/>
</dbReference>
<keyword evidence="6" id="KW-0132">Cell division</keyword>
<evidence type="ECO:0000256" key="2">
    <source>
        <dbReference type="ARBA" id="ARBA00022840"/>
    </source>
</evidence>
<feature type="transmembrane region" description="Helical" evidence="4">
    <location>
        <begin position="204"/>
        <end position="225"/>
    </location>
</feature>
<dbReference type="GO" id="GO:0005634">
    <property type="term" value="C:nucleus"/>
    <property type="evidence" value="ECO:0007669"/>
    <property type="project" value="TreeGrafter"/>
</dbReference>
<keyword evidence="6" id="KW-0131">Cell cycle</keyword>
<dbReference type="Proteomes" id="UP000243670">
    <property type="component" value="Nucleomorph 1"/>
</dbReference>
<geneLocation type="nucleomorph" evidence="6"/>